<evidence type="ECO:0000256" key="3">
    <source>
        <dbReference type="ARBA" id="ARBA00023136"/>
    </source>
</evidence>
<evidence type="ECO:0000313" key="7">
    <source>
        <dbReference type="EMBL" id="SMP73478.1"/>
    </source>
</evidence>
<feature type="transmembrane region" description="Helical" evidence="4">
    <location>
        <begin position="446"/>
        <end position="465"/>
    </location>
</feature>
<dbReference type="SMART" id="SM00900">
    <property type="entry name" value="FMN_bind"/>
    <property type="match status" value="1"/>
</dbReference>
<reference evidence="7 8" key="1">
    <citation type="submission" date="2017-05" db="EMBL/GenBank/DDBJ databases">
        <authorList>
            <person name="Varghese N."/>
            <person name="Submissions S."/>
        </authorList>
    </citation>
    <scope>NUCLEOTIDE SEQUENCE [LARGE SCALE GENOMIC DNA]</scope>
    <source>
        <strain evidence="7 8">DSM 26001</strain>
    </source>
</reference>
<evidence type="ECO:0000256" key="2">
    <source>
        <dbReference type="ARBA" id="ARBA00022475"/>
    </source>
</evidence>
<evidence type="ECO:0000313" key="8">
    <source>
        <dbReference type="Proteomes" id="UP001158049"/>
    </source>
</evidence>
<dbReference type="PANTHER" id="PTHR30224:SF4">
    <property type="entry name" value="ELECTRON TRANSPORT PROTEIN YCCM-RELATED"/>
    <property type="match status" value="1"/>
</dbReference>
<dbReference type="InterPro" id="IPR017896">
    <property type="entry name" value="4Fe4S_Fe-S-bd"/>
</dbReference>
<keyword evidence="4" id="KW-0812">Transmembrane</keyword>
<gene>
    <name evidence="7" type="ORF">SAMN06295970_11989</name>
</gene>
<evidence type="ECO:0000256" key="1">
    <source>
        <dbReference type="ARBA" id="ARBA00004236"/>
    </source>
</evidence>
<dbReference type="InterPro" id="IPR052378">
    <property type="entry name" value="NosR_regulator"/>
</dbReference>
<dbReference type="PANTHER" id="PTHR30224">
    <property type="entry name" value="ELECTRON TRANSPORT PROTEIN"/>
    <property type="match status" value="1"/>
</dbReference>
<comment type="caution">
    <text evidence="7">The sequence shown here is derived from an EMBL/GenBank/DDBJ whole genome shotgun (WGS) entry which is preliminary data.</text>
</comment>
<keyword evidence="8" id="KW-1185">Reference proteome</keyword>
<proteinExistence type="predicted"/>
<dbReference type="EMBL" id="FXUL01000019">
    <property type="protein sequence ID" value="SMP73478.1"/>
    <property type="molecule type" value="Genomic_DNA"/>
</dbReference>
<keyword evidence="3 4" id="KW-0472">Membrane</keyword>
<keyword evidence="2" id="KW-1003">Cell membrane</keyword>
<organism evidence="7 8">
    <name type="scientific">Noviherbaspirillum suwonense</name>
    <dbReference type="NCBI Taxonomy" id="1224511"/>
    <lineage>
        <taxon>Bacteria</taxon>
        <taxon>Pseudomonadati</taxon>
        <taxon>Pseudomonadota</taxon>
        <taxon>Betaproteobacteria</taxon>
        <taxon>Burkholderiales</taxon>
        <taxon>Oxalobacteraceae</taxon>
        <taxon>Noviherbaspirillum</taxon>
    </lineage>
</organism>
<name>A0ABY1QMQ1_9BURK</name>
<dbReference type="Pfam" id="PF12801">
    <property type="entry name" value="Fer4_5"/>
    <property type="match status" value="2"/>
</dbReference>
<dbReference type="PIRSF" id="PIRSF036354">
    <property type="entry name" value="NosR"/>
    <property type="match status" value="1"/>
</dbReference>
<dbReference type="InterPro" id="IPR007329">
    <property type="entry name" value="FMN-bd"/>
</dbReference>
<feature type="chain" id="PRO_5046720851" evidence="5">
    <location>
        <begin position="32"/>
        <end position="707"/>
    </location>
</feature>
<keyword evidence="5" id="KW-0732">Signal</keyword>
<dbReference type="SUPFAM" id="SSF54862">
    <property type="entry name" value="4Fe-4S ferredoxins"/>
    <property type="match status" value="1"/>
</dbReference>
<dbReference type="Proteomes" id="UP001158049">
    <property type="component" value="Unassembled WGS sequence"/>
</dbReference>
<feature type="domain" description="FMN-binding" evidence="6">
    <location>
        <begin position="86"/>
        <end position="185"/>
    </location>
</feature>
<feature type="signal peptide" evidence="5">
    <location>
        <begin position="1"/>
        <end position="31"/>
    </location>
</feature>
<feature type="transmembrane region" description="Helical" evidence="4">
    <location>
        <begin position="499"/>
        <end position="525"/>
    </location>
</feature>
<evidence type="ECO:0000259" key="6">
    <source>
        <dbReference type="SMART" id="SM00900"/>
    </source>
</evidence>
<keyword evidence="4" id="KW-1133">Transmembrane helix</keyword>
<dbReference type="InterPro" id="IPR011399">
    <property type="entry name" value="NosR"/>
</dbReference>
<comment type="subcellular location">
    <subcellularLocation>
        <location evidence="1">Cell membrane</location>
    </subcellularLocation>
</comment>
<feature type="transmembrane region" description="Helical" evidence="4">
    <location>
        <begin position="416"/>
        <end position="434"/>
    </location>
</feature>
<accession>A0ABY1QMQ1</accession>
<evidence type="ECO:0000256" key="4">
    <source>
        <dbReference type="SAM" id="Phobius"/>
    </source>
</evidence>
<sequence>MACSRWRRRQRALAAALAWLLLAALALPALAGVMTKEALARRFPSPLMVGEKDAALPIWPLLRQNATAIELVGYAFESVDFAPVPGFSGTPVNLLVAIDPKGSFLDVQVLSHHEPVFLEGLGEAPMFRFVEQYRGLSLTQSVAIDTAPRGGPRNEGSLVHIDGVAKATASVRIMNQSVLASALKVARARLGFAGAADPDQIARLRPDVFERIGFDDMRREGMVGHVILSNRQVEAAFAGSAGEGLDPEALAKPDEPASEFYMALASVPSIGRNLLTPASWTRLSDRLEPRDHALLVAYGGRYGVLGGDFVAGTAPDRLLLKQNGLAIEMRDLDLDLKSAEPALRGKSLRVFRIIGQSGLDLAQPLDLALVVKRAKGIIYPERINREFSSALRLPARFYDAPVANDKGWVAIWRQRWAELALLAAGLAVLAVALARQRALVANPRRFAWFRQGYLLFTLLFIGWYAQGQLSIVNLTGALQALRDGRGLEFFLYDPMTVSLWAFVFVSLLVWGRGTFCGWLCPFGALQEFIGKLAQRLRLPQLTIRRHWDARLKLLKYLVLASILGSVFVSAELADKLVEAEPFKTAITLNFVRSWPFVLYAGALLAASAVVYKSFCRYLCPFGAGLAILGRIRLLDWLPRRRECGKPCQTCRHRCEYEAIRPDGGIRYEDCFQCMDCVVIHQSDDLCAPLILEKKRARVVVIHAATPS</sequence>
<feature type="transmembrane region" description="Helical" evidence="4">
    <location>
        <begin position="593"/>
        <end position="611"/>
    </location>
</feature>
<protein>
    <submittedName>
        <fullName evidence="7">Regulator of nitric oxide reductase transcription</fullName>
    </submittedName>
</protein>
<feature type="transmembrane region" description="Helical" evidence="4">
    <location>
        <begin position="553"/>
        <end position="573"/>
    </location>
</feature>
<dbReference type="RefSeq" id="WP_283444281.1">
    <property type="nucleotide sequence ID" value="NZ_FXUL01000019.1"/>
</dbReference>
<evidence type="ECO:0000256" key="5">
    <source>
        <dbReference type="SAM" id="SignalP"/>
    </source>
</evidence>